<evidence type="ECO:0000313" key="3">
    <source>
        <dbReference type="EMBL" id="GAQ66516.1"/>
    </source>
</evidence>
<dbReference type="Proteomes" id="UP000067448">
    <property type="component" value="Unassembled WGS sequence"/>
</dbReference>
<comment type="caution">
    <text evidence="3">The sequence shown here is derived from an EMBL/GenBank/DDBJ whole genome shotgun (WGS) entry which is preliminary data.</text>
</comment>
<dbReference type="InterPro" id="IPR007110">
    <property type="entry name" value="Ig-like_dom"/>
</dbReference>
<evidence type="ECO:0000259" key="2">
    <source>
        <dbReference type="PROSITE" id="PS50835"/>
    </source>
</evidence>
<evidence type="ECO:0000256" key="1">
    <source>
        <dbReference type="SAM" id="MobiDB-lite"/>
    </source>
</evidence>
<gene>
    <name evidence="3" type="ORF">SsS58_06950</name>
</gene>
<feature type="domain" description="Ig-like" evidence="2">
    <location>
        <begin position="215"/>
        <end position="317"/>
    </location>
</feature>
<feature type="region of interest" description="Disordered" evidence="1">
    <location>
        <begin position="70"/>
        <end position="96"/>
    </location>
</feature>
<reference evidence="4" key="1">
    <citation type="submission" date="2015-11" db="EMBL/GenBank/DDBJ databases">
        <authorList>
            <consortium name="Cross-ministerial Strategic Innovation Promotion Program (SIP) consortium"/>
            <person name="Tomihama T."/>
            <person name="Ikenaga M."/>
            <person name="Sakai M."/>
            <person name="Okubo T."/>
            <person name="Ikeda S."/>
        </authorList>
    </citation>
    <scope>NUCLEOTIDE SEQUENCE [LARGE SCALE GENOMIC DNA]</scope>
    <source>
        <strain evidence="4">S58</strain>
    </source>
</reference>
<dbReference type="RefSeq" id="WP_079081992.1">
    <property type="nucleotide sequence ID" value="NZ_BCMM01000042.1"/>
</dbReference>
<sequence length="317" mass="33783">MTAPPNGPYRPQDWPPAASDDPEPTEVLEPSGQQGATVRLGPAGEQADEHGGTVRLGAAGEQDSTVRLGAAGEQGTVRLDGPVDGRPPGGEPASDDAAYSATVLASHWIQRPESGDTLVEEFPTRPAAETGTMLFTAPEPGAGAGPGPTPPDRVEGTLLRFGPGVTPEVAHRTHRTLPVMPPVPVPRRRRLRRHALPALVLLCVLALLAWQRLGPSVQVRTVAATVQPKVLGCDGTADIVGLVRTNGRPGTLTYRWIRSDGTSSGVLRDVLVRDQRQTRLHLRWTFQGKGRQEARAQLRILSPSRRTVSVPVTYACS</sequence>
<dbReference type="EMBL" id="BCMM01000042">
    <property type="protein sequence ID" value="GAQ66516.1"/>
    <property type="molecule type" value="Genomic_DNA"/>
</dbReference>
<dbReference type="AlphaFoldDB" id="A0A117EG33"/>
<name>A0A117EG33_STRSC</name>
<evidence type="ECO:0000313" key="4">
    <source>
        <dbReference type="Proteomes" id="UP000067448"/>
    </source>
</evidence>
<reference evidence="3 4" key="2">
    <citation type="journal article" date="2016" name="Genome Announc.">
        <title>Draft Genome Sequences of Streptomyces scabiei S58, Streptomyces turgidiscabies T45, and Streptomyces acidiscabies a10, the Pathogens of Potato Common Scab, Isolated in Japan.</title>
        <authorList>
            <person name="Tomihama T."/>
            <person name="Nishi Y."/>
            <person name="Sakai M."/>
            <person name="Ikenaga M."/>
            <person name="Okubo T."/>
            <person name="Ikeda S."/>
        </authorList>
    </citation>
    <scope>NUCLEOTIDE SEQUENCE [LARGE SCALE GENOMIC DNA]</scope>
    <source>
        <strain evidence="3 4">S58</strain>
    </source>
</reference>
<reference evidence="4" key="3">
    <citation type="submission" date="2016-02" db="EMBL/GenBank/DDBJ databases">
        <title>Draft genome of pathogenic Streptomyces sp. in Japan.</title>
        <authorList>
            <person name="Tomihama T."/>
            <person name="Ikenaga M."/>
            <person name="Sakai M."/>
            <person name="Okubo T."/>
            <person name="Ikeda S."/>
        </authorList>
    </citation>
    <scope>NUCLEOTIDE SEQUENCE [LARGE SCALE GENOMIC DNA]</scope>
    <source>
        <strain evidence="4">S58</strain>
    </source>
</reference>
<proteinExistence type="predicted"/>
<organism evidence="3 4">
    <name type="scientific">Streptomyces scabiei</name>
    <dbReference type="NCBI Taxonomy" id="1930"/>
    <lineage>
        <taxon>Bacteria</taxon>
        <taxon>Bacillati</taxon>
        <taxon>Actinomycetota</taxon>
        <taxon>Actinomycetes</taxon>
        <taxon>Kitasatosporales</taxon>
        <taxon>Streptomycetaceae</taxon>
        <taxon>Streptomyces</taxon>
    </lineage>
</organism>
<dbReference type="PROSITE" id="PS50835">
    <property type="entry name" value="IG_LIKE"/>
    <property type="match status" value="1"/>
</dbReference>
<feature type="region of interest" description="Disordered" evidence="1">
    <location>
        <begin position="1"/>
        <end position="51"/>
    </location>
</feature>
<protein>
    <recommendedName>
        <fullName evidence="2">Ig-like domain-containing protein</fullName>
    </recommendedName>
</protein>
<accession>A0A117EG33</accession>